<dbReference type="Proteomes" id="UP001145114">
    <property type="component" value="Unassembled WGS sequence"/>
</dbReference>
<name>A0ACC1HGS0_9FUNG</name>
<reference evidence="1" key="1">
    <citation type="submission" date="2022-06" db="EMBL/GenBank/DDBJ databases">
        <title>Phylogenomic reconstructions and comparative analyses of Kickxellomycotina fungi.</title>
        <authorList>
            <person name="Reynolds N.K."/>
            <person name="Stajich J.E."/>
            <person name="Barry K."/>
            <person name="Grigoriev I.V."/>
            <person name="Crous P."/>
            <person name="Smith M.E."/>
        </authorList>
    </citation>
    <scope>NUCLEOTIDE SEQUENCE</scope>
    <source>
        <strain evidence="1">RSA 2271</strain>
    </source>
</reference>
<dbReference type="EMBL" id="JAMZIH010005212">
    <property type="protein sequence ID" value="KAJ1675667.1"/>
    <property type="molecule type" value="Genomic_DNA"/>
</dbReference>
<organism evidence="1 2">
    <name type="scientific">Spiromyces aspiralis</name>
    <dbReference type="NCBI Taxonomy" id="68401"/>
    <lineage>
        <taxon>Eukaryota</taxon>
        <taxon>Fungi</taxon>
        <taxon>Fungi incertae sedis</taxon>
        <taxon>Zoopagomycota</taxon>
        <taxon>Kickxellomycotina</taxon>
        <taxon>Kickxellomycetes</taxon>
        <taxon>Kickxellales</taxon>
        <taxon>Kickxellaceae</taxon>
        <taxon>Spiromyces</taxon>
    </lineage>
</organism>
<accession>A0ACC1HGS0</accession>
<sequence length="861" mass="95225">MNFTEILHGTLSPDQNIRVQATNALDSVEKDNFPQYVTALIGELVNEGNNTSVRMAAGIALKNTLTAREDKRKEEYMMRWLQVDPSVRNQIKQGVLGTLATSDSQASRAAAQTIAAIAAIELPQNQWPDAINTLLTNVNTQNEHLKKASLQAIGYICESIDPEILASQSNTILTAVVQGANASETNQEVRHAAITALYNSLEFVRENFEREGERNVIMQTICEATQSPSVAVQVTAFECLVRIMQLYYDKMQFYMEKALYGLTILGMKHEEEKIALQAIEFWSTVCDEEIELALDEAEAEESGQPIEVRSHRFALTALPQILPTLLWLLTKQDEDADEDEWNISMAAATCLSLLAQTVEDAIVPQVIPFVEQNIRNPDWHFREAAVMAFGSILEGPQATVLAPLVSQALPVLIEMLKDESVHVKDTAAWTLGRVCELLIECIQLDVHLHNLLSALVEGLKDNQRIVSNCCWAIMNLTEQLGGADADTYPLSQYFEGIVATLMQITESNVNENNSRVSAYEAMATLCSTGAKDTHPTIGKLAVAIIERLEFTIKNQSQVLNMDDRLALLELQSHLLAVLTNAVRALGAEVSAFSDKLMTDLLEILTTAGHSSVVEDVFLTVGALITSLGPNFKRYFDSFSPFLNQALQNYQEIQLCSISVGMIGDICRGFGPDVKQYCDAFMQILLKNLESAELSRDVKPPILSCFGDIAMAIGGEFHKYLEYVLPALASACTVSANMQPTDFDTIDYNNQLRSGIFEAYVGIIQGLKSSNQCDAISPHVQPLFEFLRIIFMDSNRTEDVTRPMIGLVGDLADAFPQGQIKEQLQADWVNSLIKEGRQSPRGSTMRMLARYAREKVKAATSA</sequence>
<evidence type="ECO:0000313" key="2">
    <source>
        <dbReference type="Proteomes" id="UP001145114"/>
    </source>
</evidence>
<gene>
    <name evidence="1" type="primary">kap95</name>
    <name evidence="1" type="ORF">EV182_000825</name>
</gene>
<proteinExistence type="predicted"/>
<protein>
    <submittedName>
        <fullName evidence="1">Karyopherin Kap95</fullName>
    </submittedName>
</protein>
<evidence type="ECO:0000313" key="1">
    <source>
        <dbReference type="EMBL" id="KAJ1675667.1"/>
    </source>
</evidence>
<comment type="caution">
    <text evidence="1">The sequence shown here is derived from an EMBL/GenBank/DDBJ whole genome shotgun (WGS) entry which is preliminary data.</text>
</comment>
<keyword evidence="2" id="KW-1185">Reference proteome</keyword>